<sequence>MTKERNRAWMNDFTVEDYEWHLKHRHARGWTPSFRFSEDPKWHCGDSKKRKTMVHRFIQTTSLHGIQHVCPRDKTTWIHKIVYRTIFVICFLLLISNVGFLVRESLGRESSIINTINKNMRAGEKEDPEFFPKYPTVTLCRRPPYKTDFNRSYLELVEYVFLALGFPLVSFTPKELSMVVDMARHTNDTQRLDNETQAFKSRLLELEGKFQSLKFGSGFNLTQFIIDHSIGCKEFFVSCIAVMFTLDCCSLFRPVITSVGLCFTMEHLRDISHLSKSLPVERPFIVDLPSPPNLDKGVQEGFNVFLTDPRDIVSFFAEGEGQQVVPGFITTISVHLVKRQRTAMHTAWHGMSVSCPTLPGMAKEHYTRKMCNQMIAASDYKTFCNCTSVILPGPHLERVCEPMDMYRCSFYYSLQNNLSNFAENCREPCVSYSYKSQVSCTGLGIANISRVKILYNSKQFVYLQYRTSTFSSLFSLIGGALGFYLGASIITVVEILTFVFSWLRFRLCPWSLKNKDPRKECLHVTDDLKKTILKFY</sequence>
<keyword evidence="5 12" id="KW-0812">Transmembrane</keyword>
<dbReference type="PANTHER" id="PTHR11690:SF296">
    <property type="entry name" value="DEGENERIN-LIKE PROTEIN DEL-10"/>
    <property type="match status" value="1"/>
</dbReference>
<comment type="subcellular location">
    <subcellularLocation>
        <location evidence="1">Membrane</location>
        <topology evidence="1">Multi-pass membrane protein</topology>
    </subcellularLocation>
</comment>
<evidence type="ECO:0000256" key="6">
    <source>
        <dbReference type="ARBA" id="ARBA00022989"/>
    </source>
</evidence>
<dbReference type="GO" id="GO:0015280">
    <property type="term" value="F:ligand-gated sodium channel activity"/>
    <property type="evidence" value="ECO:0007669"/>
    <property type="project" value="TreeGrafter"/>
</dbReference>
<keyword evidence="4 12" id="KW-0894">Sodium channel</keyword>
<evidence type="ECO:0000256" key="10">
    <source>
        <dbReference type="ARBA" id="ARBA00023201"/>
    </source>
</evidence>
<proteinExistence type="inferred from homology"/>
<evidence type="ECO:0000256" key="4">
    <source>
        <dbReference type="ARBA" id="ARBA00022461"/>
    </source>
</evidence>
<dbReference type="AlphaFoldDB" id="A0A8X6N678"/>
<evidence type="ECO:0000313" key="14">
    <source>
        <dbReference type="EMBL" id="GFS95572.1"/>
    </source>
</evidence>
<dbReference type="InterPro" id="IPR001873">
    <property type="entry name" value="ENaC"/>
</dbReference>
<evidence type="ECO:0000313" key="15">
    <source>
        <dbReference type="Proteomes" id="UP000887013"/>
    </source>
</evidence>
<dbReference type="Gene3D" id="1.10.287.770">
    <property type="entry name" value="YojJ-like"/>
    <property type="match status" value="1"/>
</dbReference>
<protein>
    <recommendedName>
        <fullName evidence="16">Sodium channel protein Nach</fullName>
    </recommendedName>
</protein>
<keyword evidence="8 12" id="KW-0406">Ion transport</keyword>
<reference evidence="14" key="1">
    <citation type="submission" date="2020-08" db="EMBL/GenBank/DDBJ databases">
        <title>Multicomponent nature underlies the extraordinary mechanical properties of spider dragline silk.</title>
        <authorList>
            <person name="Kono N."/>
            <person name="Nakamura H."/>
            <person name="Mori M."/>
            <person name="Yoshida Y."/>
            <person name="Ohtoshi R."/>
            <person name="Malay A.D."/>
            <person name="Moran D.A.P."/>
            <person name="Tomita M."/>
            <person name="Numata K."/>
            <person name="Arakawa K."/>
        </authorList>
    </citation>
    <scope>NUCLEOTIDE SEQUENCE</scope>
</reference>
<evidence type="ECO:0000256" key="2">
    <source>
        <dbReference type="ARBA" id="ARBA00007193"/>
    </source>
</evidence>
<feature type="transmembrane region" description="Helical" evidence="13">
    <location>
        <begin position="473"/>
        <end position="503"/>
    </location>
</feature>
<evidence type="ECO:0000256" key="1">
    <source>
        <dbReference type="ARBA" id="ARBA00004141"/>
    </source>
</evidence>
<dbReference type="GO" id="GO:0005886">
    <property type="term" value="C:plasma membrane"/>
    <property type="evidence" value="ECO:0007669"/>
    <property type="project" value="TreeGrafter"/>
</dbReference>
<keyword evidence="9 13" id="KW-0472">Membrane</keyword>
<evidence type="ECO:0008006" key="16">
    <source>
        <dbReference type="Google" id="ProtNLM"/>
    </source>
</evidence>
<dbReference type="EMBL" id="BMAW01005704">
    <property type="protein sequence ID" value="GFS95572.1"/>
    <property type="molecule type" value="Genomic_DNA"/>
</dbReference>
<dbReference type="Proteomes" id="UP000887013">
    <property type="component" value="Unassembled WGS sequence"/>
</dbReference>
<dbReference type="Pfam" id="PF00858">
    <property type="entry name" value="ASC"/>
    <property type="match status" value="1"/>
</dbReference>
<keyword evidence="3 12" id="KW-0813">Transport</keyword>
<keyword evidence="15" id="KW-1185">Reference proteome</keyword>
<name>A0A8X6N678_NEPPI</name>
<evidence type="ECO:0000256" key="11">
    <source>
        <dbReference type="ARBA" id="ARBA00023303"/>
    </source>
</evidence>
<feature type="transmembrane region" description="Helical" evidence="13">
    <location>
        <begin position="81"/>
        <end position="102"/>
    </location>
</feature>
<evidence type="ECO:0000256" key="5">
    <source>
        <dbReference type="ARBA" id="ARBA00022692"/>
    </source>
</evidence>
<evidence type="ECO:0000256" key="3">
    <source>
        <dbReference type="ARBA" id="ARBA00022448"/>
    </source>
</evidence>
<comment type="similarity">
    <text evidence="2 12">Belongs to the amiloride-sensitive sodium channel (TC 1.A.6) family.</text>
</comment>
<evidence type="ECO:0000256" key="8">
    <source>
        <dbReference type="ARBA" id="ARBA00023065"/>
    </source>
</evidence>
<dbReference type="OrthoDB" id="6436813at2759"/>
<comment type="caution">
    <text evidence="14">The sequence shown here is derived from an EMBL/GenBank/DDBJ whole genome shotgun (WGS) entry which is preliminary data.</text>
</comment>
<keyword evidence="11 12" id="KW-0407">Ion channel</keyword>
<keyword evidence="6 13" id="KW-1133">Transmembrane helix</keyword>
<evidence type="ECO:0000256" key="13">
    <source>
        <dbReference type="SAM" id="Phobius"/>
    </source>
</evidence>
<keyword evidence="7" id="KW-0915">Sodium</keyword>
<evidence type="ECO:0000256" key="9">
    <source>
        <dbReference type="ARBA" id="ARBA00023136"/>
    </source>
</evidence>
<keyword evidence="10 12" id="KW-0739">Sodium transport</keyword>
<accession>A0A8X6N678</accession>
<evidence type="ECO:0000256" key="12">
    <source>
        <dbReference type="RuleBase" id="RU000679"/>
    </source>
</evidence>
<evidence type="ECO:0000256" key="7">
    <source>
        <dbReference type="ARBA" id="ARBA00023053"/>
    </source>
</evidence>
<gene>
    <name evidence="14" type="primary">AVEN_127316_1</name>
    <name evidence="14" type="ORF">NPIL_627391</name>
</gene>
<organism evidence="14 15">
    <name type="scientific">Nephila pilipes</name>
    <name type="common">Giant wood spider</name>
    <name type="synonym">Nephila maculata</name>
    <dbReference type="NCBI Taxonomy" id="299642"/>
    <lineage>
        <taxon>Eukaryota</taxon>
        <taxon>Metazoa</taxon>
        <taxon>Ecdysozoa</taxon>
        <taxon>Arthropoda</taxon>
        <taxon>Chelicerata</taxon>
        <taxon>Arachnida</taxon>
        <taxon>Araneae</taxon>
        <taxon>Araneomorphae</taxon>
        <taxon>Entelegynae</taxon>
        <taxon>Araneoidea</taxon>
        <taxon>Nephilidae</taxon>
        <taxon>Nephila</taxon>
    </lineage>
</organism>
<dbReference type="PANTHER" id="PTHR11690">
    <property type="entry name" value="AMILORIDE-SENSITIVE SODIUM CHANNEL-RELATED"/>
    <property type="match status" value="1"/>
</dbReference>